<evidence type="ECO:0000259" key="1">
    <source>
        <dbReference type="Pfam" id="PF12902"/>
    </source>
</evidence>
<dbReference type="SMR" id="G3K6K5"/>
<keyword evidence="4" id="KW-1185">Reference proteome</keyword>
<evidence type="ECO:0000313" key="3">
    <source>
        <dbReference type="EMBL" id="OKH94219.1"/>
    </source>
</evidence>
<accession>G3K6K5</accession>
<name>G3K6K5_9ACTN</name>
<dbReference type="Pfam" id="PF12902">
    <property type="entry name" value="Ferritin-like"/>
    <property type="match status" value="1"/>
</dbReference>
<evidence type="ECO:0000313" key="4">
    <source>
        <dbReference type="Proteomes" id="UP000186455"/>
    </source>
</evidence>
<dbReference type="EMBL" id="LFBV01000003">
    <property type="protein sequence ID" value="OKH94219.1"/>
    <property type="molecule type" value="Genomic_DNA"/>
</dbReference>
<dbReference type="RefSeq" id="WP_073788971.1">
    <property type="nucleotide sequence ID" value="NZ_LFBV01000003.1"/>
</dbReference>
<evidence type="ECO:0000313" key="2">
    <source>
        <dbReference type="EMBL" id="AEO12716.1"/>
    </source>
</evidence>
<dbReference type="InterPro" id="IPR012347">
    <property type="entry name" value="Ferritin-like"/>
</dbReference>
<feature type="domain" description="Iminophenyl-pyruvate dimer synthase" evidence="1">
    <location>
        <begin position="679"/>
        <end position="916"/>
    </location>
</feature>
<dbReference type="InterPro" id="IPR026820">
    <property type="entry name" value="VioB/RebD_dom"/>
</dbReference>
<dbReference type="Proteomes" id="UP000186455">
    <property type="component" value="Unassembled WGS sequence"/>
</dbReference>
<reference evidence="2" key="2">
    <citation type="journal article" date="2013" name="Org. Lett.">
        <title>Biosynthetic O-Methylation Protects Cladoniamides from Self-destruction.</title>
        <authorList>
            <person name="Du Y.L."/>
            <person name="Ding T."/>
            <person name="Ryan K.S."/>
        </authorList>
    </citation>
    <scope>NUCLEOTIDE SEQUENCE</scope>
    <source>
        <strain evidence="2">Ex J. Davies et al.</strain>
    </source>
</reference>
<dbReference type="AlphaFoldDB" id="G3K6K5"/>
<reference evidence="2" key="1">
    <citation type="journal article" date="2011" name="PLoS ONE">
        <title>Biosynthetic gene cluster for the cladoniamides, bis-indoles with a rearranged scaffold.</title>
        <authorList>
            <person name="Ryan K.S."/>
        </authorList>
    </citation>
    <scope>NUCLEOTIDE SEQUENCE</scope>
    <source>
        <strain evidence="2">Ex J. Davies et al.</strain>
    </source>
</reference>
<dbReference type="Gene3D" id="1.20.1260.10">
    <property type="match status" value="1"/>
</dbReference>
<proteinExistence type="predicted"/>
<dbReference type="EMBL" id="JN165773">
    <property type="protein sequence ID" value="AEO12716.1"/>
    <property type="molecule type" value="Genomic_DNA"/>
</dbReference>
<organism evidence="2">
    <name type="scientific">Streptomyces uncialis</name>
    <dbReference type="NCBI Taxonomy" id="1048205"/>
    <lineage>
        <taxon>Bacteria</taxon>
        <taxon>Bacillati</taxon>
        <taxon>Actinomycetota</taxon>
        <taxon>Actinomycetes</taxon>
        <taxon>Kitasatosporales</taxon>
        <taxon>Streptomycetaceae</taxon>
        <taxon>Streptomyces</taxon>
    </lineage>
</organism>
<gene>
    <name evidence="2" type="primary">claD</name>
    <name evidence="3" type="ORF">AB852_16665</name>
</gene>
<protein>
    <submittedName>
        <fullName evidence="2">Chromopyrrolic acid synthase</fullName>
    </submittedName>
</protein>
<reference evidence="3 4" key="3">
    <citation type="submission" date="2015-06" db="EMBL/GenBank/DDBJ databases">
        <title>Cloning and characterization of the uncialamcin biosynthetic gene cluster.</title>
        <authorList>
            <person name="Yan X."/>
            <person name="Huang T."/>
            <person name="Ge H."/>
            <person name="Shen B."/>
        </authorList>
    </citation>
    <scope>NUCLEOTIDE SEQUENCE [LARGE SCALE GENOMIC DNA]</scope>
    <source>
        <strain evidence="3 4">DCA2648</strain>
    </source>
</reference>
<dbReference type="STRING" id="1048205.AB852_16665"/>
<sequence>MSVLDVPRVHFAGAAVTRLPTGPRSGLYDLATGRALTDDGPFPLERPAREYHDLLRARGERYEPDGTLTPDGRFSTTTGWNFGGNGHFWIDARVTGCEHTPGRAATDDPLVGRAVDLWGHFCDYTAGTVNRCRVLDVDPASPWTTTVMIGQLALGRLGRSHDVGYLLTGDVTGMSPPRWPNARYIDDVGPHPLADRFRRSVVHQFAVERGTGLHWLDGSADSPALTALRDLLDSGAADGLVVQLALSNMSTPTDNDQPDFWDLRGVLAPWHAHELRTYPAGRLLTGRRVRAAGHHAPLHNLTVRVDDEHVTANLVTALPVTGRAPLRGPGPTHRTGPLADLGDLQLRAADGTLVAVVRGADYLGAGYRRTGGLLTLDRIDGRTGEPAGPLRITSPDGTVLADEEETVVQSDEAALFLEHPNPRTGEDFAVQVPVRSYVRGRPARATGIRVQQYPNPRALPLDPAAQSPDARPADIPVTAFLAPGRADYTADSLLSTDEHGHGTLTLRGAAAGAALVLLLPAGEQPPADPAEPGSAARGYDHDDDLGYWPAAGSIAVRVLPDHWHLDDLPDSAITFPLVYRQALAPYELLYSFMSDEVLSLADEFKVETYARLIWHVSAPEHRDRTFYMPSTRDLSAPQIRLLLRYMLADEAKRQTPPVLVPPHRTPGTITTRDALLRALRQAAAIELATMIQYLYAAYSVPTHGAARHYVERGEWTPAQLLLACGEGPQTLSNGIRGSLTNVAREEMMHFLAINNILMAMGAPFQVPDIDFGTFNHRIDVPLEFSLEPLGLGSVQRFIALEQPHTLTQEIAGNDSTADGGTAYRYGSLSELYAAIRDGIQRVPGAFLVRKGRGGGEHHLFMRESVNAVHPDYQLEVDDVTSAVFAIDFVTEHGEGGSIPSVLPDEDSHFDTFLRISDALVHERAQGPNGRAVPWNPAYPVLRNPTLDLRSTAKDPVTHEPARRAMTVFNRSYALAMHLMVQHFGHSPDKSLRRSRLMNWALDIMTGVLRPVAELVVTLPSGRPGRTAGPSFELGTVPQYIARPDVAAAWLAREFDETASLARGCPALTPAVADLLAFIGDRLRTMDPREM</sequence>